<reference evidence="6 9" key="2">
    <citation type="submission" date="2015-10" db="EMBL/GenBank/DDBJ databases">
        <title>Comparative genomics and high-throughput reverse genetic screens identify a new phytobacterial MAMP and an Arabidopsis receptor required for immune elicitation.</title>
        <authorList>
            <person name="Mott G.A."/>
            <person name="Thakur S."/>
            <person name="Wang P.W."/>
            <person name="Desveaux D."/>
            <person name="Guttman D.S."/>
        </authorList>
    </citation>
    <scope>NUCLEOTIDE SEQUENCE [LARGE SCALE GENOMIC DNA]</scope>
    <source>
        <strain evidence="6 9">BR1</strain>
    </source>
</reference>
<keyword evidence="9" id="KW-1185">Reference proteome</keyword>
<name>A0A0P9RLH3_PSESG</name>
<dbReference type="Proteomes" id="UP000272471">
    <property type="component" value="Unassembled WGS sequence"/>
</dbReference>
<sequence length="86" mass="9258">MAPARQAEESLLEITHSIGTIEQMSQQISAAAEEQSAVTDEINRSVISVRDIADQSATATEQSAASIVELARLGSNLQDMVARFRI</sequence>
<evidence type="ECO:0000256" key="3">
    <source>
        <dbReference type="ARBA" id="ARBA00022519"/>
    </source>
</evidence>
<dbReference type="EMBL" id="LGLO01000094">
    <property type="protein sequence ID" value="KPC40041.1"/>
    <property type="molecule type" value="Genomic_DNA"/>
</dbReference>
<evidence type="ECO:0000313" key="7">
    <source>
        <dbReference type="EMBL" id="RMO39381.1"/>
    </source>
</evidence>
<organism evidence="7 11">
    <name type="scientific">Pseudomonas savastanoi pv. glycinea</name>
    <name type="common">Pseudomonas syringae pv. glycinea</name>
    <dbReference type="NCBI Taxonomy" id="318"/>
    <lineage>
        <taxon>Bacteria</taxon>
        <taxon>Pseudomonadati</taxon>
        <taxon>Pseudomonadota</taxon>
        <taxon>Gammaproteobacteria</taxon>
        <taxon>Pseudomonadales</taxon>
        <taxon>Pseudomonadaceae</taxon>
        <taxon>Pseudomonas</taxon>
    </lineage>
</organism>
<reference evidence="10 11" key="3">
    <citation type="submission" date="2018-08" db="EMBL/GenBank/DDBJ databases">
        <title>Recombination of ecologically and evolutionarily significant loci maintains genetic cohesion in the Pseudomonas syringae species complex.</title>
        <authorList>
            <person name="Dillon M."/>
            <person name="Thakur S."/>
            <person name="Almeida R.N.D."/>
            <person name="Weir B.S."/>
            <person name="Guttman D.S."/>
        </authorList>
    </citation>
    <scope>NUCLEOTIDE SEQUENCE [LARGE SCALE GENOMIC DNA]</scope>
    <source>
        <strain evidence="8 10">ICMP 4182</strain>
        <strain evidence="7 11">ICMP 6372</strain>
    </source>
</reference>
<dbReference type="PANTHER" id="PTHR32089:SF120">
    <property type="entry name" value="METHYL-ACCEPTING CHEMOTAXIS PROTEIN TLPQ"/>
    <property type="match status" value="1"/>
</dbReference>
<protein>
    <submittedName>
        <fullName evidence="7">Methyl-accepting chemotaxis protein</fullName>
    </submittedName>
</protein>
<evidence type="ECO:0000313" key="8">
    <source>
        <dbReference type="EMBL" id="RMQ21585.1"/>
    </source>
</evidence>
<dbReference type="Gene3D" id="1.10.287.950">
    <property type="entry name" value="Methyl-accepting chemotaxis protein"/>
    <property type="match status" value="1"/>
</dbReference>
<keyword evidence="3" id="KW-0997">Cell inner membrane</keyword>
<keyword evidence="3" id="KW-1003">Cell membrane</keyword>
<dbReference type="EMBL" id="RBPS01000078">
    <property type="protein sequence ID" value="RMO39381.1"/>
    <property type="molecule type" value="Genomic_DNA"/>
</dbReference>
<dbReference type="InterPro" id="IPR000727">
    <property type="entry name" value="T_SNARE_dom"/>
</dbReference>
<evidence type="ECO:0000256" key="2">
    <source>
        <dbReference type="ARBA" id="ARBA00022500"/>
    </source>
</evidence>
<dbReference type="PANTHER" id="PTHR32089">
    <property type="entry name" value="METHYL-ACCEPTING CHEMOTAXIS PROTEIN MCPB"/>
    <property type="match status" value="1"/>
</dbReference>
<dbReference type="GO" id="GO:0006935">
    <property type="term" value="P:chemotaxis"/>
    <property type="evidence" value="ECO:0007669"/>
    <property type="project" value="UniProtKB-KW"/>
</dbReference>
<dbReference type="AlphaFoldDB" id="A0A0P9RLH3"/>
<dbReference type="PROSITE" id="PS50192">
    <property type="entry name" value="T_SNARE"/>
    <property type="match status" value="1"/>
</dbReference>
<evidence type="ECO:0000313" key="9">
    <source>
        <dbReference type="Proteomes" id="UP000037836"/>
    </source>
</evidence>
<feature type="domain" description="T-SNARE coiled-coil homology" evidence="5">
    <location>
        <begin position="1"/>
        <end position="63"/>
    </location>
</feature>
<evidence type="ECO:0000256" key="4">
    <source>
        <dbReference type="ARBA" id="ARBA00029447"/>
    </source>
</evidence>
<proteinExistence type="inferred from homology"/>
<dbReference type="Proteomes" id="UP000273536">
    <property type="component" value="Unassembled WGS sequence"/>
</dbReference>
<dbReference type="GO" id="GO:0005886">
    <property type="term" value="C:plasma membrane"/>
    <property type="evidence" value="ECO:0007669"/>
    <property type="project" value="UniProtKB-SubCell"/>
</dbReference>
<comment type="subcellular location">
    <subcellularLocation>
        <location evidence="1">Cell inner membrane</location>
        <topology evidence="1">Multi-pass membrane protein</topology>
    </subcellularLocation>
</comment>
<dbReference type="Proteomes" id="UP000037836">
    <property type="component" value="Unassembled WGS sequence"/>
</dbReference>
<evidence type="ECO:0000313" key="11">
    <source>
        <dbReference type="Proteomes" id="UP000273536"/>
    </source>
</evidence>
<reference evidence="6 9" key="1">
    <citation type="submission" date="2015-07" db="EMBL/GenBank/DDBJ databases">
        <authorList>
            <person name="O'Brien H.E."/>
            <person name="Thakur S."/>
            <person name="Gong Y."/>
            <person name="Wang P.W."/>
            <person name="Guttman D.S."/>
        </authorList>
    </citation>
    <scope>NUCLEOTIDE SEQUENCE [LARGE SCALE GENOMIC DNA]</scope>
    <source>
        <strain evidence="6 9">BR1</strain>
    </source>
</reference>
<dbReference type="EMBL" id="RBQX01000022">
    <property type="protein sequence ID" value="RMQ21585.1"/>
    <property type="molecule type" value="Genomic_DNA"/>
</dbReference>
<evidence type="ECO:0000313" key="10">
    <source>
        <dbReference type="Proteomes" id="UP000272471"/>
    </source>
</evidence>
<evidence type="ECO:0000313" key="6">
    <source>
        <dbReference type="EMBL" id="KPC40041.1"/>
    </source>
</evidence>
<keyword evidence="2" id="KW-0145">Chemotaxis</keyword>
<keyword evidence="3" id="KW-0472">Membrane</keyword>
<evidence type="ECO:0000256" key="1">
    <source>
        <dbReference type="ARBA" id="ARBA00004429"/>
    </source>
</evidence>
<accession>A0A0P9RLH3</accession>
<comment type="caution">
    <text evidence="7">The sequence shown here is derived from an EMBL/GenBank/DDBJ whole genome shotgun (WGS) entry which is preliminary data.</text>
</comment>
<dbReference type="SUPFAM" id="SSF58104">
    <property type="entry name" value="Methyl-accepting chemotaxis protein (MCP) signaling domain"/>
    <property type="match status" value="1"/>
</dbReference>
<comment type="similarity">
    <text evidence="4">Belongs to the methyl-accepting chemotaxis (MCP) protein family.</text>
</comment>
<evidence type="ECO:0000259" key="5">
    <source>
        <dbReference type="PROSITE" id="PS50192"/>
    </source>
</evidence>
<gene>
    <name evidence="6" type="ORF">AC496_2916</name>
    <name evidence="8" type="ORF">ALQ11_03307</name>
    <name evidence="7" type="ORF">ALQ42_02335</name>
</gene>